<proteinExistence type="predicted"/>
<evidence type="ECO:0000256" key="1">
    <source>
        <dbReference type="SAM" id="MobiDB-lite"/>
    </source>
</evidence>
<dbReference type="AlphaFoldDB" id="A0AAW0PQ89"/>
<feature type="signal peptide" evidence="3">
    <location>
        <begin position="1"/>
        <end position="22"/>
    </location>
</feature>
<reference evidence="5" key="1">
    <citation type="submission" date="2024-04" db="EMBL/GenBank/DDBJ databases">
        <title>Salinicola lusitanus LLJ914,a marine bacterium isolated from the Okinawa Trough.</title>
        <authorList>
            <person name="Li J."/>
        </authorList>
    </citation>
    <scope>NUCLEOTIDE SEQUENCE [LARGE SCALE GENOMIC DNA]</scope>
</reference>
<keyword evidence="2" id="KW-0812">Transmembrane</keyword>
<feature type="transmembrane region" description="Helical" evidence="2">
    <location>
        <begin position="180"/>
        <end position="198"/>
    </location>
</feature>
<organism evidence="4 5">
    <name type="scientific">Mugilogobius chulae</name>
    <name type="common">yellowstripe goby</name>
    <dbReference type="NCBI Taxonomy" id="88201"/>
    <lineage>
        <taxon>Eukaryota</taxon>
        <taxon>Metazoa</taxon>
        <taxon>Chordata</taxon>
        <taxon>Craniata</taxon>
        <taxon>Vertebrata</taxon>
        <taxon>Euteleostomi</taxon>
        <taxon>Actinopterygii</taxon>
        <taxon>Neopterygii</taxon>
        <taxon>Teleostei</taxon>
        <taxon>Neoteleostei</taxon>
        <taxon>Acanthomorphata</taxon>
        <taxon>Gobiaria</taxon>
        <taxon>Gobiiformes</taxon>
        <taxon>Gobioidei</taxon>
        <taxon>Gobiidae</taxon>
        <taxon>Gobionellinae</taxon>
        <taxon>Mugilogobius</taxon>
    </lineage>
</organism>
<feature type="compositionally biased region" description="Polar residues" evidence="1">
    <location>
        <begin position="38"/>
        <end position="109"/>
    </location>
</feature>
<evidence type="ECO:0000256" key="2">
    <source>
        <dbReference type="SAM" id="Phobius"/>
    </source>
</evidence>
<dbReference type="Pfam" id="PF17818">
    <property type="entry name" value="KCT2"/>
    <property type="match status" value="1"/>
</dbReference>
<evidence type="ECO:0008006" key="6">
    <source>
        <dbReference type="Google" id="ProtNLM"/>
    </source>
</evidence>
<keyword evidence="5" id="KW-1185">Reference proteome</keyword>
<dbReference type="EMBL" id="JBBPFD010000003">
    <property type="protein sequence ID" value="KAK7934195.1"/>
    <property type="molecule type" value="Genomic_DNA"/>
</dbReference>
<dbReference type="GO" id="GO:0005768">
    <property type="term" value="C:endosome"/>
    <property type="evidence" value="ECO:0007669"/>
    <property type="project" value="TreeGrafter"/>
</dbReference>
<dbReference type="GO" id="GO:0030140">
    <property type="term" value="C:trans-Golgi network transport vesicle"/>
    <property type="evidence" value="ECO:0007669"/>
    <property type="project" value="TreeGrafter"/>
</dbReference>
<evidence type="ECO:0000313" key="4">
    <source>
        <dbReference type="EMBL" id="KAK7934195.1"/>
    </source>
</evidence>
<feature type="compositionally biased region" description="Basic and acidic residues" evidence="1">
    <location>
        <begin position="137"/>
        <end position="147"/>
    </location>
</feature>
<dbReference type="Proteomes" id="UP001460270">
    <property type="component" value="Unassembled WGS sequence"/>
</dbReference>
<dbReference type="PANTHER" id="PTHR23211">
    <property type="entry name" value="TRANS-GOLGI NETWORK INTEGRAL MEMBRANE PROTEIN TGN38"/>
    <property type="match status" value="1"/>
</dbReference>
<comment type="caution">
    <text evidence="4">The sequence shown here is derived from an EMBL/GenBank/DDBJ whole genome shotgun (WGS) entry which is preliminary data.</text>
</comment>
<feature type="region of interest" description="Disordered" evidence="1">
    <location>
        <begin position="26"/>
        <end position="164"/>
    </location>
</feature>
<evidence type="ECO:0000256" key="3">
    <source>
        <dbReference type="SAM" id="SignalP"/>
    </source>
</evidence>
<keyword evidence="3" id="KW-0732">Signal</keyword>
<keyword evidence="2" id="KW-1133">Transmembrane helix</keyword>
<dbReference type="GO" id="GO:0005802">
    <property type="term" value="C:trans-Golgi network"/>
    <property type="evidence" value="ECO:0007669"/>
    <property type="project" value="TreeGrafter"/>
</dbReference>
<protein>
    <recommendedName>
        <fullName evidence="6">Trans-golgi network protein 2</fullName>
    </recommendedName>
</protein>
<gene>
    <name evidence="4" type="ORF">WMY93_005091</name>
</gene>
<dbReference type="PANTHER" id="PTHR23211:SF0">
    <property type="entry name" value="TRANS-GOLGI NETWORK INTEGRAL MEMBRANE PROTEIN 2"/>
    <property type="match status" value="1"/>
</dbReference>
<accession>A0AAW0PQ89</accession>
<name>A0AAW0PQ89_9GOBI</name>
<evidence type="ECO:0000313" key="5">
    <source>
        <dbReference type="Proteomes" id="UP001460270"/>
    </source>
</evidence>
<feature type="chain" id="PRO_5043676526" description="Trans-golgi network protein 2" evidence="3">
    <location>
        <begin position="23"/>
        <end position="233"/>
    </location>
</feature>
<sequence length="233" mass="25316">MKRAFFLFIMCLFCFMDKGIISGQPSTTAGSGVGVSSPQAKPETQQTQGSPNMLAQQNSPGQNTVKGNSNSSEDSQVPAAAQNNTNSKQLKTNKNDTETLNNTSKNPKSTGEPVTVKDDPKSTVQKNDPKSTVTVEKTTEEDQAPEKGKKKPTHAPENVDKKDYGKKQIIGSGQAESSNFFAYLVSTGVLVAVLYVTYHNKRKIIAFVLEGKRSSATRRHASAEYQRLKQQVA</sequence>
<keyword evidence="2" id="KW-0472">Membrane</keyword>